<evidence type="ECO:0000313" key="7">
    <source>
        <dbReference type="EMBL" id="PLX61064.1"/>
    </source>
</evidence>
<dbReference type="GO" id="GO:0033228">
    <property type="term" value="P:cysteine export across plasma membrane"/>
    <property type="evidence" value="ECO:0007669"/>
    <property type="project" value="TreeGrafter"/>
</dbReference>
<feature type="transmembrane region" description="Helical" evidence="6">
    <location>
        <begin position="42"/>
        <end position="68"/>
    </location>
</feature>
<dbReference type="AlphaFoldDB" id="A0A2N6CV36"/>
<keyword evidence="4 6" id="KW-1133">Transmembrane helix</keyword>
<sequence>MSTEIAIQWILIFGPLAISPGPANILFAASGSSFGIRRSIPFWLGTNMTCIIQSLSIGLGLGYIISTYPVTIEILKYAGVVFLLYLASKFFKLSINEIEAIKPLSFKHGVIVELLNVKYLLIPTIMFTQFYMPEKDGLSQVVFLTALLAVLTMASNLVWVIGGKALTNFIADSNIQKTQGAVFGVMLCVTALWLAVS</sequence>
<keyword evidence="5 6" id="KW-0472">Membrane</keyword>
<feature type="transmembrane region" description="Helical" evidence="6">
    <location>
        <begin position="111"/>
        <end position="132"/>
    </location>
</feature>
<evidence type="ECO:0000313" key="8">
    <source>
        <dbReference type="Proteomes" id="UP000235015"/>
    </source>
</evidence>
<feature type="transmembrane region" description="Helical" evidence="6">
    <location>
        <begin position="138"/>
        <end position="159"/>
    </location>
</feature>
<dbReference type="EMBL" id="PKUN01000021">
    <property type="protein sequence ID" value="PLX61064.1"/>
    <property type="molecule type" value="Genomic_DNA"/>
</dbReference>
<accession>A0A2N6CV36</accession>
<comment type="caution">
    <text evidence="7">The sequence shown here is derived from an EMBL/GenBank/DDBJ whole genome shotgun (WGS) entry which is preliminary data.</text>
</comment>
<feature type="transmembrane region" description="Helical" evidence="6">
    <location>
        <begin position="6"/>
        <end position="30"/>
    </location>
</feature>
<protein>
    <submittedName>
        <fullName evidence="7">LysE family translocator</fullName>
    </submittedName>
</protein>
<organism evidence="7 8">
    <name type="scientific">Sedimenticola selenatireducens</name>
    <dbReference type="NCBI Taxonomy" id="191960"/>
    <lineage>
        <taxon>Bacteria</taxon>
        <taxon>Pseudomonadati</taxon>
        <taxon>Pseudomonadota</taxon>
        <taxon>Gammaproteobacteria</taxon>
        <taxon>Chromatiales</taxon>
        <taxon>Sedimenticolaceae</taxon>
        <taxon>Sedimenticola</taxon>
    </lineage>
</organism>
<dbReference type="Pfam" id="PF01810">
    <property type="entry name" value="LysE"/>
    <property type="match status" value="1"/>
</dbReference>
<dbReference type="Proteomes" id="UP000235015">
    <property type="component" value="Unassembled WGS sequence"/>
</dbReference>
<dbReference type="PANTHER" id="PTHR30086">
    <property type="entry name" value="ARGININE EXPORTER PROTEIN ARGO"/>
    <property type="match status" value="1"/>
</dbReference>
<gene>
    <name evidence="7" type="ORF">C0630_11660</name>
</gene>
<evidence type="ECO:0000256" key="6">
    <source>
        <dbReference type="SAM" id="Phobius"/>
    </source>
</evidence>
<evidence type="ECO:0000256" key="1">
    <source>
        <dbReference type="ARBA" id="ARBA00004651"/>
    </source>
</evidence>
<keyword evidence="2" id="KW-1003">Cell membrane</keyword>
<evidence type="ECO:0000256" key="2">
    <source>
        <dbReference type="ARBA" id="ARBA00022475"/>
    </source>
</evidence>
<evidence type="ECO:0000256" key="5">
    <source>
        <dbReference type="ARBA" id="ARBA00023136"/>
    </source>
</evidence>
<evidence type="ECO:0000256" key="3">
    <source>
        <dbReference type="ARBA" id="ARBA00022692"/>
    </source>
</evidence>
<dbReference type="GO" id="GO:0015171">
    <property type="term" value="F:amino acid transmembrane transporter activity"/>
    <property type="evidence" value="ECO:0007669"/>
    <property type="project" value="TreeGrafter"/>
</dbReference>
<dbReference type="RefSeq" id="WP_273439605.1">
    <property type="nucleotide sequence ID" value="NZ_PKUN01000021.1"/>
</dbReference>
<dbReference type="GO" id="GO:0005886">
    <property type="term" value="C:plasma membrane"/>
    <property type="evidence" value="ECO:0007669"/>
    <property type="project" value="UniProtKB-SubCell"/>
</dbReference>
<feature type="transmembrane region" description="Helical" evidence="6">
    <location>
        <begin position="180"/>
        <end position="196"/>
    </location>
</feature>
<dbReference type="InterPro" id="IPR001123">
    <property type="entry name" value="LeuE-type"/>
</dbReference>
<dbReference type="PANTHER" id="PTHR30086:SF20">
    <property type="entry name" value="ARGININE EXPORTER PROTEIN ARGO-RELATED"/>
    <property type="match status" value="1"/>
</dbReference>
<name>A0A2N6CV36_9GAMM</name>
<proteinExistence type="predicted"/>
<comment type="subcellular location">
    <subcellularLocation>
        <location evidence="1">Cell membrane</location>
        <topology evidence="1">Multi-pass membrane protein</topology>
    </subcellularLocation>
</comment>
<feature type="transmembrane region" description="Helical" evidence="6">
    <location>
        <begin position="74"/>
        <end position="91"/>
    </location>
</feature>
<reference evidence="7 8" key="1">
    <citation type="submission" date="2017-11" db="EMBL/GenBank/DDBJ databases">
        <title>Genome-resolved metagenomics identifies genetic mobility, metabolic interactions, and unexpected diversity in perchlorate-reducing communities.</title>
        <authorList>
            <person name="Barnum T.P."/>
            <person name="Figueroa I.A."/>
            <person name="Carlstrom C.I."/>
            <person name="Lucas L.N."/>
            <person name="Engelbrektson A.L."/>
            <person name="Coates J.D."/>
        </authorList>
    </citation>
    <scope>NUCLEOTIDE SEQUENCE [LARGE SCALE GENOMIC DNA]</scope>
    <source>
        <strain evidence="7">BM301</strain>
    </source>
</reference>
<evidence type="ECO:0000256" key="4">
    <source>
        <dbReference type="ARBA" id="ARBA00022989"/>
    </source>
</evidence>
<keyword evidence="3 6" id="KW-0812">Transmembrane</keyword>